<comment type="caution">
    <text evidence="1">The sequence shown here is derived from an EMBL/GenBank/DDBJ whole genome shotgun (WGS) entry which is preliminary data.</text>
</comment>
<dbReference type="Proteomes" id="UP001050975">
    <property type="component" value="Unassembled WGS sequence"/>
</dbReference>
<name>A0AAV3XPQ6_9CYAN</name>
<reference evidence="1" key="1">
    <citation type="submission" date="2019-10" db="EMBL/GenBank/DDBJ databases">
        <title>Draft genome sequece of Microseira wollei NIES-4236.</title>
        <authorList>
            <person name="Yamaguchi H."/>
            <person name="Suzuki S."/>
            <person name="Kawachi M."/>
        </authorList>
    </citation>
    <scope>NUCLEOTIDE SEQUENCE</scope>
    <source>
        <strain evidence="1">NIES-4236</strain>
    </source>
</reference>
<dbReference type="RefSeq" id="WP_226590971.1">
    <property type="nucleotide sequence ID" value="NZ_BLAY01000184.1"/>
</dbReference>
<proteinExistence type="predicted"/>
<evidence type="ECO:0000313" key="1">
    <source>
        <dbReference type="EMBL" id="GET42836.1"/>
    </source>
</evidence>
<dbReference type="AlphaFoldDB" id="A0AAV3XPQ6"/>
<keyword evidence="2" id="KW-1185">Reference proteome</keyword>
<protein>
    <recommendedName>
        <fullName evidence="3">Transposase</fullName>
    </recommendedName>
</protein>
<organism evidence="1 2">
    <name type="scientific">Microseira wollei NIES-4236</name>
    <dbReference type="NCBI Taxonomy" id="2530354"/>
    <lineage>
        <taxon>Bacteria</taxon>
        <taxon>Bacillati</taxon>
        <taxon>Cyanobacteriota</taxon>
        <taxon>Cyanophyceae</taxon>
        <taxon>Oscillatoriophycideae</taxon>
        <taxon>Aerosakkonematales</taxon>
        <taxon>Aerosakkonemataceae</taxon>
        <taxon>Microseira</taxon>
    </lineage>
</organism>
<gene>
    <name evidence="1" type="ORF">MiSe_76540</name>
</gene>
<evidence type="ECO:0000313" key="2">
    <source>
        <dbReference type="Proteomes" id="UP001050975"/>
    </source>
</evidence>
<evidence type="ECO:0008006" key="3">
    <source>
        <dbReference type="Google" id="ProtNLM"/>
    </source>
</evidence>
<accession>A0AAV3XPQ6</accession>
<sequence>MKQSPNDKEMDELVQMGKILEEKAKKFSNLADIFVKKYKKRLRDRRKAGAKKQEIK</sequence>
<dbReference type="EMBL" id="BLAY01000184">
    <property type="protein sequence ID" value="GET42836.1"/>
    <property type="molecule type" value="Genomic_DNA"/>
</dbReference>